<comment type="caution">
    <text evidence="2">The sequence shown here is derived from an EMBL/GenBank/DDBJ whole genome shotgun (WGS) entry which is preliminary data.</text>
</comment>
<reference evidence="2" key="1">
    <citation type="submission" date="2020-07" db="EMBL/GenBank/DDBJ databases">
        <title>Genome sequence and genetic diversity analysis of an under-domesticated orphan crop, white fonio (Digitaria exilis).</title>
        <authorList>
            <person name="Bennetzen J.L."/>
            <person name="Chen S."/>
            <person name="Ma X."/>
            <person name="Wang X."/>
            <person name="Yssel A.E.J."/>
            <person name="Chaluvadi S.R."/>
            <person name="Johnson M."/>
            <person name="Gangashetty P."/>
            <person name="Hamidou F."/>
            <person name="Sanogo M.D."/>
            <person name="Zwaenepoel A."/>
            <person name="Wallace J."/>
            <person name="Van De Peer Y."/>
            <person name="Van Deynze A."/>
        </authorList>
    </citation>
    <scope>NUCLEOTIDE SEQUENCE</scope>
    <source>
        <tissue evidence="2">Leaves</tissue>
    </source>
</reference>
<organism evidence="2 3">
    <name type="scientific">Digitaria exilis</name>
    <dbReference type="NCBI Taxonomy" id="1010633"/>
    <lineage>
        <taxon>Eukaryota</taxon>
        <taxon>Viridiplantae</taxon>
        <taxon>Streptophyta</taxon>
        <taxon>Embryophyta</taxon>
        <taxon>Tracheophyta</taxon>
        <taxon>Spermatophyta</taxon>
        <taxon>Magnoliopsida</taxon>
        <taxon>Liliopsida</taxon>
        <taxon>Poales</taxon>
        <taxon>Poaceae</taxon>
        <taxon>PACMAD clade</taxon>
        <taxon>Panicoideae</taxon>
        <taxon>Panicodae</taxon>
        <taxon>Paniceae</taxon>
        <taxon>Anthephorinae</taxon>
        <taxon>Digitaria</taxon>
    </lineage>
</organism>
<gene>
    <name evidence="2" type="ORF">HU200_011483</name>
</gene>
<protein>
    <submittedName>
        <fullName evidence="2">Uncharacterized protein</fullName>
    </submittedName>
</protein>
<evidence type="ECO:0000313" key="3">
    <source>
        <dbReference type="Proteomes" id="UP000636709"/>
    </source>
</evidence>
<dbReference type="AlphaFoldDB" id="A0A835FGK3"/>
<evidence type="ECO:0000313" key="2">
    <source>
        <dbReference type="EMBL" id="KAF8754423.1"/>
    </source>
</evidence>
<keyword evidence="3" id="KW-1185">Reference proteome</keyword>
<dbReference type="Proteomes" id="UP000636709">
    <property type="component" value="Unassembled WGS sequence"/>
</dbReference>
<sequence length="123" mass="13218">MAQSRSIVGALFVVTLILVAPSVLSGKVDDVASTLKGKVTNCNKECEGKVSPTDINLCKEGCTIFKKILDAAIGAAAYHKNCGKVKNGQLSLKLCRDKCRQGFQGLVRICRKSCSRYYLATST</sequence>
<accession>A0A835FGK3</accession>
<keyword evidence="1" id="KW-0732">Signal</keyword>
<feature type="chain" id="PRO_5032394069" evidence="1">
    <location>
        <begin position="26"/>
        <end position="123"/>
    </location>
</feature>
<feature type="signal peptide" evidence="1">
    <location>
        <begin position="1"/>
        <end position="25"/>
    </location>
</feature>
<name>A0A835FGK3_9POAL</name>
<evidence type="ECO:0000256" key="1">
    <source>
        <dbReference type="SAM" id="SignalP"/>
    </source>
</evidence>
<dbReference type="EMBL" id="JACEFO010000863">
    <property type="protein sequence ID" value="KAF8754423.1"/>
    <property type="molecule type" value="Genomic_DNA"/>
</dbReference>
<proteinExistence type="predicted"/>